<reference evidence="4" key="2">
    <citation type="journal article" date="2018" name="Hortic Res">
        <title>Improved Brassica rapa reference genome by single-molecule sequencing and chromosome conformation capture technologies.</title>
        <authorList>
            <person name="Zhang L."/>
            <person name="Cai X."/>
            <person name="Wu J."/>
            <person name="Liu M."/>
            <person name="Grob S."/>
            <person name="Cheng F."/>
            <person name="Liang J."/>
            <person name="Cai C."/>
            <person name="Liu Z."/>
            <person name="Liu B."/>
            <person name="Wang F."/>
            <person name="Li S."/>
            <person name="Liu F."/>
            <person name="Li X."/>
            <person name="Cheng L."/>
            <person name="Yang W."/>
            <person name="Li M.H."/>
            <person name="Grossniklaus U."/>
            <person name="Zheng H."/>
            <person name="Wang X."/>
        </authorList>
    </citation>
    <scope>NUCLEOTIDE SEQUENCE [LARGE SCALE GENOMIC DNA]</scope>
    <source>
        <strain evidence="4">cv. Chiifu-401-42</strain>
    </source>
</reference>
<reference evidence="4" key="1">
    <citation type="journal article" date="2011" name="Nat. Genet.">
        <title>The genome of the mesopolyploid crop species Brassica rapa.</title>
        <authorList>
            <consortium name="Brassica rapa Genome Sequencing Project Consortium"/>
            <person name="Wang X."/>
            <person name="Wang H."/>
            <person name="Wang J."/>
            <person name="Sun R."/>
            <person name="Wu J."/>
            <person name="Liu S."/>
            <person name="Bai Y."/>
            <person name="Mun J.H."/>
            <person name="Bancroft I."/>
            <person name="Cheng F."/>
            <person name="Huang S."/>
            <person name="Li X."/>
            <person name="Hua W."/>
            <person name="Wang J."/>
            <person name="Wang X."/>
            <person name="Freeling M."/>
            <person name="Pires J.C."/>
            <person name="Paterson A.H."/>
            <person name="Chalhoub B."/>
            <person name="Wang B."/>
            <person name="Hayward A."/>
            <person name="Sharpe A.G."/>
            <person name="Park B.S."/>
            <person name="Weisshaar B."/>
            <person name="Liu B."/>
            <person name="Li B."/>
            <person name="Liu B."/>
            <person name="Tong C."/>
            <person name="Song C."/>
            <person name="Duran C."/>
            <person name="Peng C."/>
            <person name="Geng C."/>
            <person name="Koh C."/>
            <person name="Lin C."/>
            <person name="Edwards D."/>
            <person name="Mu D."/>
            <person name="Shen D."/>
            <person name="Soumpourou E."/>
            <person name="Li F."/>
            <person name="Fraser F."/>
            <person name="Conant G."/>
            <person name="Lassalle G."/>
            <person name="King G.J."/>
            <person name="Bonnema G."/>
            <person name="Tang H."/>
            <person name="Wang H."/>
            <person name="Belcram H."/>
            <person name="Zhou H."/>
            <person name="Hirakawa H."/>
            <person name="Abe H."/>
            <person name="Guo H."/>
            <person name="Wang H."/>
            <person name="Jin H."/>
            <person name="Parkin I.A."/>
            <person name="Batley J."/>
            <person name="Kim J.S."/>
            <person name="Just J."/>
            <person name="Li J."/>
            <person name="Xu J."/>
            <person name="Deng J."/>
            <person name="Kim J.A."/>
            <person name="Li J."/>
            <person name="Yu J."/>
            <person name="Meng J."/>
            <person name="Wang J."/>
            <person name="Min J."/>
            <person name="Poulain J."/>
            <person name="Wang J."/>
            <person name="Hatakeyama K."/>
            <person name="Wu K."/>
            <person name="Wang L."/>
            <person name="Fang L."/>
            <person name="Trick M."/>
            <person name="Links M.G."/>
            <person name="Zhao M."/>
            <person name="Jin M."/>
            <person name="Ramchiary N."/>
            <person name="Drou N."/>
            <person name="Berkman P.J."/>
            <person name="Cai Q."/>
            <person name="Huang Q."/>
            <person name="Li R."/>
            <person name="Tabata S."/>
            <person name="Cheng S."/>
            <person name="Zhang S."/>
            <person name="Zhang S."/>
            <person name="Huang S."/>
            <person name="Sato S."/>
            <person name="Sun S."/>
            <person name="Kwon S.J."/>
            <person name="Choi S.R."/>
            <person name="Lee T.H."/>
            <person name="Fan W."/>
            <person name="Zhao X."/>
            <person name="Tan X."/>
            <person name="Xu X."/>
            <person name="Wang Y."/>
            <person name="Qiu Y."/>
            <person name="Yin Y."/>
            <person name="Li Y."/>
            <person name="Du Y."/>
            <person name="Liao Y."/>
            <person name="Lim Y."/>
            <person name="Narusaka Y."/>
            <person name="Wang Y."/>
            <person name="Wang Z."/>
            <person name="Li Z."/>
            <person name="Wang Z."/>
            <person name="Xiong Z."/>
            <person name="Zhang Z."/>
        </authorList>
    </citation>
    <scope>NUCLEOTIDE SEQUENCE [LARGE SCALE GENOMIC DNA]</scope>
    <source>
        <strain evidence="4">cv. Chiifu-401-42</strain>
    </source>
</reference>
<organism evidence="3 4">
    <name type="scientific">Brassica campestris</name>
    <name type="common">Field mustard</name>
    <dbReference type="NCBI Taxonomy" id="3711"/>
    <lineage>
        <taxon>Eukaryota</taxon>
        <taxon>Viridiplantae</taxon>
        <taxon>Streptophyta</taxon>
        <taxon>Embryophyta</taxon>
        <taxon>Tracheophyta</taxon>
        <taxon>Spermatophyta</taxon>
        <taxon>Magnoliopsida</taxon>
        <taxon>eudicotyledons</taxon>
        <taxon>Gunneridae</taxon>
        <taxon>Pentapetalae</taxon>
        <taxon>rosids</taxon>
        <taxon>malvids</taxon>
        <taxon>Brassicales</taxon>
        <taxon>Brassicaceae</taxon>
        <taxon>Brassiceae</taxon>
        <taxon>Brassica</taxon>
    </lineage>
</organism>
<evidence type="ECO:0000256" key="1">
    <source>
        <dbReference type="SAM" id="MobiDB-lite"/>
    </source>
</evidence>
<evidence type="ECO:0000313" key="3">
    <source>
        <dbReference type="EnsemblPlants" id="Bra041069.1-P"/>
    </source>
</evidence>
<dbReference type="InParanoid" id="M4FIZ0"/>
<dbReference type="HOGENOM" id="CLU_1621350_0_0_1"/>
<name>M4FIZ0_BRACM</name>
<keyword evidence="4" id="KW-1185">Reference proteome</keyword>
<proteinExistence type="predicted"/>
<feature type="region of interest" description="Disordered" evidence="1">
    <location>
        <begin position="1"/>
        <end position="26"/>
    </location>
</feature>
<feature type="transmembrane region" description="Helical" evidence="2">
    <location>
        <begin position="106"/>
        <end position="139"/>
    </location>
</feature>
<keyword evidence="2" id="KW-0812">Transmembrane</keyword>
<dbReference type="Proteomes" id="UP000011750">
    <property type="component" value="Unassembled WGS sequence"/>
</dbReference>
<keyword evidence="2" id="KW-1133">Transmembrane helix</keyword>
<evidence type="ECO:0000256" key="2">
    <source>
        <dbReference type="SAM" id="Phobius"/>
    </source>
</evidence>
<protein>
    <submittedName>
        <fullName evidence="3">Uncharacterized protein</fullName>
    </submittedName>
</protein>
<sequence length="164" mass="19088">MDSSSSKRNHPRLLYKKGKAPSQQTSMSHNFQMVEEGVGLYGWDDDVDDDDVTNLVHDISHNCVDRRFWDVNEEPPTTTRKKCPTSIRETDVESSKKKKANDTKTYSMLILLFLFGKVYLLRLLILLFHFSISFIVLFFSTTATNNHLRIRWWVALEKKNNALC</sequence>
<dbReference type="EnsemblPlants" id="Bra041069.1">
    <property type="protein sequence ID" value="Bra041069.1-P"/>
    <property type="gene ID" value="Bra041069"/>
</dbReference>
<evidence type="ECO:0000313" key="4">
    <source>
        <dbReference type="Proteomes" id="UP000011750"/>
    </source>
</evidence>
<reference evidence="3" key="3">
    <citation type="submission" date="2023-03" db="UniProtKB">
        <authorList>
            <consortium name="EnsemblPlants"/>
        </authorList>
    </citation>
    <scope>IDENTIFICATION</scope>
    <source>
        <strain evidence="3">cv. Chiifu-401-42</strain>
    </source>
</reference>
<dbReference type="AlphaFoldDB" id="M4FIZ0"/>
<accession>M4FIZ0</accession>
<feature type="compositionally biased region" description="Basic residues" evidence="1">
    <location>
        <begin position="7"/>
        <end position="19"/>
    </location>
</feature>
<dbReference type="Gramene" id="Bra041069.1">
    <property type="protein sequence ID" value="Bra041069.1-P"/>
    <property type="gene ID" value="Bra041069"/>
</dbReference>
<keyword evidence="2" id="KW-0472">Membrane</keyword>